<evidence type="ECO:0008006" key="3">
    <source>
        <dbReference type="Google" id="ProtNLM"/>
    </source>
</evidence>
<keyword evidence="2" id="KW-1185">Reference proteome</keyword>
<proteinExistence type="predicted"/>
<dbReference type="EMBL" id="FWZU01000004">
    <property type="protein sequence ID" value="SMF29086.1"/>
    <property type="molecule type" value="Genomic_DNA"/>
</dbReference>
<dbReference type="STRING" id="1519643.SAMN06295933_2762"/>
<dbReference type="InterPro" id="IPR029063">
    <property type="entry name" value="SAM-dependent_MTases_sf"/>
</dbReference>
<sequence length="181" mass="20658">MKFDLGGRGKNKEFISVNMEDDCDIQHDILDVDGFIPNDDVVSEFRLIHTLEHVPTAVYVSFLKTLKRKLKVGGKISVVLTDAEAAITMWRENILSFRAMKKILFPPAQHTGSNQLMAHHNMWNTLDLARDFQALGFETYSFNAGFWLFDLTDEFYPEEMEQFRGIKIKNIGVLAVLGGNE</sequence>
<dbReference type="OrthoDB" id="5322383at2"/>
<dbReference type="Proteomes" id="UP000192906">
    <property type="component" value="Unassembled WGS sequence"/>
</dbReference>
<protein>
    <recommendedName>
        <fullName evidence="3">Methyltransferase domain-containing protein</fullName>
    </recommendedName>
</protein>
<dbReference type="RefSeq" id="WP_085103168.1">
    <property type="nucleotide sequence ID" value="NZ_FWZU01000004.1"/>
</dbReference>
<evidence type="ECO:0000313" key="1">
    <source>
        <dbReference type="EMBL" id="SMF29086.1"/>
    </source>
</evidence>
<evidence type="ECO:0000313" key="2">
    <source>
        <dbReference type="Proteomes" id="UP000192906"/>
    </source>
</evidence>
<name>A0A1X7E7P4_9BACT</name>
<organism evidence="1 2">
    <name type="scientific">Desulfovibrio gilichinskyi</name>
    <dbReference type="NCBI Taxonomy" id="1519643"/>
    <lineage>
        <taxon>Bacteria</taxon>
        <taxon>Pseudomonadati</taxon>
        <taxon>Thermodesulfobacteriota</taxon>
        <taxon>Desulfovibrionia</taxon>
        <taxon>Desulfovibrionales</taxon>
        <taxon>Desulfovibrionaceae</taxon>
        <taxon>Desulfovibrio</taxon>
    </lineage>
</organism>
<dbReference type="SUPFAM" id="SSF53335">
    <property type="entry name" value="S-adenosyl-L-methionine-dependent methyltransferases"/>
    <property type="match status" value="1"/>
</dbReference>
<accession>A0A1X7E7P4</accession>
<dbReference type="AlphaFoldDB" id="A0A1X7E7P4"/>
<gene>
    <name evidence="1" type="ORF">SAMN06295933_2762</name>
</gene>
<reference evidence="2" key="1">
    <citation type="submission" date="2017-04" db="EMBL/GenBank/DDBJ databases">
        <authorList>
            <person name="Varghese N."/>
            <person name="Submissions S."/>
        </authorList>
    </citation>
    <scope>NUCLEOTIDE SEQUENCE [LARGE SCALE GENOMIC DNA]</scope>
    <source>
        <strain evidence="2">K3S</strain>
    </source>
</reference>